<dbReference type="InterPro" id="IPR051202">
    <property type="entry name" value="Peptidase_C40"/>
</dbReference>
<dbReference type="InterPro" id="IPR038765">
    <property type="entry name" value="Papain-like_cys_pep_sf"/>
</dbReference>
<dbReference type="EMBL" id="LQRT01000035">
    <property type="protein sequence ID" value="KZS39396.1"/>
    <property type="molecule type" value="Genomic_DNA"/>
</dbReference>
<feature type="domain" description="NlpC/P60" evidence="6">
    <location>
        <begin position="46"/>
        <end position="172"/>
    </location>
</feature>
<evidence type="ECO:0000256" key="4">
    <source>
        <dbReference type="ARBA" id="ARBA00022807"/>
    </source>
</evidence>
<dbReference type="PANTHER" id="PTHR47053">
    <property type="entry name" value="MUREIN DD-ENDOPEPTIDASE MEPH-RELATED"/>
    <property type="match status" value="1"/>
</dbReference>
<keyword evidence="8" id="KW-1185">Reference proteome</keyword>
<dbReference type="AlphaFoldDB" id="A0A162YW31"/>
<dbReference type="PANTHER" id="PTHR47053:SF1">
    <property type="entry name" value="MUREIN DD-ENDOPEPTIDASE MEPH-RELATED"/>
    <property type="match status" value="1"/>
</dbReference>
<evidence type="ECO:0000259" key="6">
    <source>
        <dbReference type="PROSITE" id="PS51935"/>
    </source>
</evidence>
<reference evidence="7 8" key="1">
    <citation type="submission" date="2016-01" db="EMBL/GenBank/DDBJ databases">
        <title>The draft genome sequence of Aquimarina sp. RZW4-3-2.</title>
        <authorList>
            <person name="Wang Y."/>
        </authorList>
    </citation>
    <scope>NUCLEOTIDE SEQUENCE [LARGE SCALE GENOMIC DNA]</scope>
    <source>
        <strain evidence="7 8">RZW4-3-2</strain>
    </source>
</reference>
<evidence type="ECO:0000256" key="3">
    <source>
        <dbReference type="ARBA" id="ARBA00022801"/>
    </source>
</evidence>
<dbReference type="STRING" id="1642818.AWE51_12710"/>
<dbReference type="InterPro" id="IPR000064">
    <property type="entry name" value="NLP_P60_dom"/>
</dbReference>
<keyword evidence="5" id="KW-0732">Signal</keyword>
<accession>A0A162YW31</accession>
<dbReference type="GO" id="GO:0006508">
    <property type="term" value="P:proteolysis"/>
    <property type="evidence" value="ECO:0007669"/>
    <property type="project" value="UniProtKB-KW"/>
</dbReference>
<gene>
    <name evidence="7" type="ORF">AWE51_12710</name>
</gene>
<evidence type="ECO:0000256" key="5">
    <source>
        <dbReference type="SAM" id="SignalP"/>
    </source>
</evidence>
<dbReference type="PROSITE" id="PS51257">
    <property type="entry name" value="PROKAR_LIPOPROTEIN"/>
    <property type="match status" value="1"/>
</dbReference>
<dbReference type="GO" id="GO:0008234">
    <property type="term" value="F:cysteine-type peptidase activity"/>
    <property type="evidence" value="ECO:0007669"/>
    <property type="project" value="UniProtKB-KW"/>
</dbReference>
<protein>
    <recommendedName>
        <fullName evidence="6">NlpC/P60 domain-containing protein</fullName>
    </recommendedName>
</protein>
<feature type="chain" id="PRO_5007841106" description="NlpC/P60 domain-containing protein" evidence="5">
    <location>
        <begin position="19"/>
        <end position="172"/>
    </location>
</feature>
<keyword evidence="3" id="KW-0378">Hydrolase</keyword>
<dbReference type="OrthoDB" id="9807055at2"/>
<evidence type="ECO:0000256" key="1">
    <source>
        <dbReference type="ARBA" id="ARBA00007074"/>
    </source>
</evidence>
<keyword evidence="2" id="KW-0645">Protease</keyword>
<sequence>MKKIITYFIIALFTTVTVSCGSSSKSKAVISKSTSTKAKQKQNPENKKIKSIVSYAKSFGGTRYKYGGTTKKGMDCSGLVYTSFKKENIILPRTSRTMATQGKPISLKKVKVGDLLFFKTNKRKNVISHVGLVVETKGVIKFIHASTSKGVIISSLDEKYWNKAFTSVRRML</sequence>
<dbReference type="Gene3D" id="3.90.1720.10">
    <property type="entry name" value="endopeptidase domain like (from Nostoc punctiforme)"/>
    <property type="match status" value="1"/>
</dbReference>
<organism evidence="7 8">
    <name type="scientific">Aquimarina aggregata</name>
    <dbReference type="NCBI Taxonomy" id="1642818"/>
    <lineage>
        <taxon>Bacteria</taxon>
        <taxon>Pseudomonadati</taxon>
        <taxon>Bacteroidota</taxon>
        <taxon>Flavobacteriia</taxon>
        <taxon>Flavobacteriales</taxon>
        <taxon>Flavobacteriaceae</taxon>
        <taxon>Aquimarina</taxon>
    </lineage>
</organism>
<comment type="caution">
    <text evidence="7">The sequence shown here is derived from an EMBL/GenBank/DDBJ whole genome shotgun (WGS) entry which is preliminary data.</text>
</comment>
<dbReference type="Proteomes" id="UP000076715">
    <property type="component" value="Unassembled WGS sequence"/>
</dbReference>
<dbReference type="PROSITE" id="PS51935">
    <property type="entry name" value="NLPC_P60"/>
    <property type="match status" value="1"/>
</dbReference>
<proteinExistence type="inferred from homology"/>
<evidence type="ECO:0000256" key="2">
    <source>
        <dbReference type="ARBA" id="ARBA00022670"/>
    </source>
</evidence>
<evidence type="ECO:0000313" key="7">
    <source>
        <dbReference type="EMBL" id="KZS39396.1"/>
    </source>
</evidence>
<name>A0A162YW31_9FLAO</name>
<feature type="signal peptide" evidence="5">
    <location>
        <begin position="1"/>
        <end position="18"/>
    </location>
</feature>
<comment type="similarity">
    <text evidence="1">Belongs to the peptidase C40 family.</text>
</comment>
<dbReference type="SUPFAM" id="SSF54001">
    <property type="entry name" value="Cysteine proteinases"/>
    <property type="match status" value="1"/>
</dbReference>
<dbReference type="Pfam" id="PF00877">
    <property type="entry name" value="NLPC_P60"/>
    <property type="match status" value="1"/>
</dbReference>
<evidence type="ECO:0000313" key="8">
    <source>
        <dbReference type="Proteomes" id="UP000076715"/>
    </source>
</evidence>
<dbReference type="RefSeq" id="WP_066317611.1">
    <property type="nucleotide sequence ID" value="NZ_LQRT01000035.1"/>
</dbReference>
<keyword evidence="4" id="KW-0788">Thiol protease</keyword>